<dbReference type="Proteomes" id="UP000295611">
    <property type="component" value="Unassembled WGS sequence"/>
</dbReference>
<comment type="caution">
    <text evidence="4">The sequence shown here is derived from an EMBL/GenBank/DDBJ whole genome shotgun (WGS) entry which is preliminary data.</text>
</comment>
<keyword evidence="1" id="KW-0238">DNA-binding</keyword>
<dbReference type="Gene3D" id="1.10.1660.10">
    <property type="match status" value="1"/>
</dbReference>
<reference evidence="4 5" key="1">
    <citation type="submission" date="2019-03" db="EMBL/GenBank/DDBJ databases">
        <title>Genomic Encyclopedia of Type Strains, Phase III (KMG-III): the genomes of soil and plant-associated and newly described type strains.</title>
        <authorList>
            <person name="Whitman W."/>
        </authorList>
    </citation>
    <scope>NUCLEOTIDE SEQUENCE [LARGE SCALE GENOMIC DNA]</scope>
    <source>
        <strain evidence="4 5">CECT 8976</strain>
    </source>
</reference>
<dbReference type="GO" id="GO:0046872">
    <property type="term" value="F:metal ion binding"/>
    <property type="evidence" value="ECO:0007669"/>
    <property type="project" value="InterPro"/>
</dbReference>
<dbReference type="AlphaFoldDB" id="A0A4V3DVY8"/>
<dbReference type="PRINTS" id="PR00040">
    <property type="entry name" value="HTHMERR"/>
</dbReference>
<keyword evidence="5" id="KW-1185">Reference proteome</keyword>
<dbReference type="SUPFAM" id="SSF46955">
    <property type="entry name" value="Putative DNA-binding domain"/>
    <property type="match status" value="1"/>
</dbReference>
<sequence>MLIGELAKMAGCEVETIRYYEKEKLLTAPDRSPAGYRHYRSEHLGELNFILHCRSLGISLAEIRQLADFRADPTLACEEINQLIDRHIKSVHQQVESLRLLEQQLQVLRQRCPQASDAAHCGILQTLVQAAEGEGCACHDSERSS</sequence>
<accession>A0A4V3DVY8</accession>
<dbReference type="EMBL" id="SNZP01000001">
    <property type="protein sequence ID" value="TDR82709.1"/>
    <property type="molecule type" value="Genomic_DNA"/>
</dbReference>
<evidence type="ECO:0000313" key="4">
    <source>
        <dbReference type="EMBL" id="TDR82709.1"/>
    </source>
</evidence>
<gene>
    <name evidence="4" type="ORF">DFP86_10198</name>
</gene>
<dbReference type="GO" id="GO:0003700">
    <property type="term" value="F:DNA-binding transcription factor activity"/>
    <property type="evidence" value="ECO:0007669"/>
    <property type="project" value="InterPro"/>
</dbReference>
<name>A0A4V3DVY8_9NEIS</name>
<dbReference type="SMART" id="SM00422">
    <property type="entry name" value="HTH_MERR"/>
    <property type="match status" value="1"/>
</dbReference>
<dbReference type="OrthoDB" id="9808480at2"/>
<evidence type="ECO:0000256" key="1">
    <source>
        <dbReference type="ARBA" id="ARBA00023125"/>
    </source>
</evidence>
<proteinExistence type="predicted"/>
<evidence type="ECO:0000259" key="3">
    <source>
        <dbReference type="PROSITE" id="PS50937"/>
    </source>
</evidence>
<dbReference type="InterPro" id="IPR047057">
    <property type="entry name" value="MerR_fam"/>
</dbReference>
<feature type="domain" description="HTH merR-type" evidence="3">
    <location>
        <begin position="1"/>
        <end position="69"/>
    </location>
</feature>
<dbReference type="PANTHER" id="PTHR30204">
    <property type="entry name" value="REDOX-CYCLING DRUG-SENSING TRANSCRIPTIONAL ACTIVATOR SOXR"/>
    <property type="match status" value="1"/>
</dbReference>
<dbReference type="InterPro" id="IPR011791">
    <property type="entry name" value="CadR-PbrR"/>
</dbReference>
<dbReference type="GO" id="GO:0003677">
    <property type="term" value="F:DNA binding"/>
    <property type="evidence" value="ECO:0007669"/>
    <property type="project" value="UniProtKB-KW"/>
</dbReference>
<dbReference type="RefSeq" id="WP_133678039.1">
    <property type="nucleotide sequence ID" value="NZ_SNZP01000001.1"/>
</dbReference>
<evidence type="ECO:0000313" key="5">
    <source>
        <dbReference type="Proteomes" id="UP000295611"/>
    </source>
</evidence>
<evidence type="ECO:0000256" key="2">
    <source>
        <dbReference type="SAM" id="Coils"/>
    </source>
</evidence>
<dbReference type="InterPro" id="IPR000551">
    <property type="entry name" value="MerR-type_HTH_dom"/>
</dbReference>
<protein>
    <submittedName>
        <fullName evidence="4">Cd(II)/Pb(II)-responsive transcriptional regulator</fullName>
    </submittedName>
</protein>
<dbReference type="InterPro" id="IPR009061">
    <property type="entry name" value="DNA-bd_dom_put_sf"/>
</dbReference>
<dbReference type="NCBIfam" id="TIGR02047">
    <property type="entry name" value="CadR-PbrR"/>
    <property type="match status" value="1"/>
</dbReference>
<keyword evidence="2" id="KW-0175">Coiled coil</keyword>
<feature type="coiled-coil region" evidence="2">
    <location>
        <begin position="91"/>
        <end position="118"/>
    </location>
</feature>
<organism evidence="4 5">
    <name type="scientific">Paludibacterium purpuratum</name>
    <dbReference type="NCBI Taxonomy" id="1144873"/>
    <lineage>
        <taxon>Bacteria</taxon>
        <taxon>Pseudomonadati</taxon>
        <taxon>Pseudomonadota</taxon>
        <taxon>Betaproteobacteria</taxon>
        <taxon>Neisseriales</taxon>
        <taxon>Chromobacteriaceae</taxon>
        <taxon>Paludibacterium</taxon>
    </lineage>
</organism>
<dbReference type="CDD" id="cd04784">
    <property type="entry name" value="HTH_CadR-PbrR"/>
    <property type="match status" value="1"/>
</dbReference>
<dbReference type="PANTHER" id="PTHR30204:SF92">
    <property type="entry name" value="HTH-TYPE TRANSCRIPTIONAL REGULATOR ZNTR"/>
    <property type="match status" value="1"/>
</dbReference>
<dbReference type="PROSITE" id="PS50937">
    <property type="entry name" value="HTH_MERR_2"/>
    <property type="match status" value="1"/>
</dbReference>
<dbReference type="GO" id="GO:0045893">
    <property type="term" value="P:positive regulation of DNA-templated transcription"/>
    <property type="evidence" value="ECO:0007669"/>
    <property type="project" value="InterPro"/>
</dbReference>
<dbReference type="Pfam" id="PF13411">
    <property type="entry name" value="MerR_1"/>
    <property type="match status" value="1"/>
</dbReference>